<keyword evidence="4" id="KW-1185">Reference proteome</keyword>
<protein>
    <recommendedName>
        <fullName evidence="2">NLP1-9 GAF domain-containing protein</fullName>
    </recommendedName>
</protein>
<accession>A0ABD2YYM4</accession>
<dbReference type="AlphaFoldDB" id="A0ABD2YYM4"/>
<evidence type="ECO:0000313" key="3">
    <source>
        <dbReference type="EMBL" id="KAL3512376.1"/>
    </source>
</evidence>
<dbReference type="InterPro" id="IPR045012">
    <property type="entry name" value="NLP"/>
</dbReference>
<evidence type="ECO:0000256" key="1">
    <source>
        <dbReference type="SAM" id="MobiDB-lite"/>
    </source>
</evidence>
<reference evidence="3 4" key="1">
    <citation type="submission" date="2024-11" db="EMBL/GenBank/DDBJ databases">
        <title>A near-complete genome assembly of Cinchona calisaya.</title>
        <authorList>
            <person name="Lian D.C."/>
            <person name="Zhao X.W."/>
            <person name="Wei L."/>
        </authorList>
    </citation>
    <scope>NUCLEOTIDE SEQUENCE [LARGE SCALE GENOMIC DNA]</scope>
    <source>
        <tissue evidence="3">Nenye</tissue>
    </source>
</reference>
<organism evidence="3 4">
    <name type="scientific">Cinchona calisaya</name>
    <dbReference type="NCBI Taxonomy" id="153742"/>
    <lineage>
        <taxon>Eukaryota</taxon>
        <taxon>Viridiplantae</taxon>
        <taxon>Streptophyta</taxon>
        <taxon>Embryophyta</taxon>
        <taxon>Tracheophyta</taxon>
        <taxon>Spermatophyta</taxon>
        <taxon>Magnoliopsida</taxon>
        <taxon>eudicotyledons</taxon>
        <taxon>Gunneridae</taxon>
        <taxon>Pentapetalae</taxon>
        <taxon>asterids</taxon>
        <taxon>lamiids</taxon>
        <taxon>Gentianales</taxon>
        <taxon>Rubiaceae</taxon>
        <taxon>Cinchonoideae</taxon>
        <taxon>Cinchoneae</taxon>
        <taxon>Cinchona</taxon>
    </lineage>
</organism>
<feature type="compositionally biased region" description="Low complexity" evidence="1">
    <location>
        <begin position="274"/>
        <end position="285"/>
    </location>
</feature>
<sequence length="367" mass="41311">MVCKRHKLPFAQTWTPSSDENYIGKVMSTTKKGSYLSDRKYSLLKEACTNIQLMKGQGVVWRAFSCQNSCFCRDVSQLRITDYSFSHVARTLGLTSSFAICLKSNRTEDDIYVLEIFLPNYKTRDPRILLDNLLATLKKHLNSFKIVSGQKLGKELYVEVLKVSEEDDVLDSFVICQTATSGSLGLEAQGSKDDSMLHHHFSSRQPSIIDMDDEQNIASVSLSSRLQDVEGLLLEDDDINIGEKTLDPEEEGNSDTQRKCRKYGITRWPRKSNKGSSSSTTSNQSIQDLEKHNAEYGQQQGSSSGMSSTSRIMTIKAEYGGEEDVIKFGLPFSSTRSDLEKEVTSRLKLEMGSIKIRYKDEDTGYSR</sequence>
<gene>
    <name evidence="3" type="ORF">ACH5RR_025093</name>
</gene>
<name>A0ABD2YYM4_9GENT</name>
<dbReference type="SUPFAM" id="SSF54277">
    <property type="entry name" value="CAD &amp; PB1 domains"/>
    <property type="match status" value="1"/>
</dbReference>
<evidence type="ECO:0000259" key="2">
    <source>
        <dbReference type="Pfam" id="PF22922"/>
    </source>
</evidence>
<feature type="compositionally biased region" description="Basic residues" evidence="1">
    <location>
        <begin position="259"/>
        <end position="273"/>
    </location>
</feature>
<proteinExistence type="predicted"/>
<dbReference type="InterPro" id="IPR055081">
    <property type="entry name" value="NLP1-9_GAF"/>
</dbReference>
<comment type="caution">
    <text evidence="3">The sequence shown here is derived from an EMBL/GenBank/DDBJ whole genome shotgun (WGS) entry which is preliminary data.</text>
</comment>
<dbReference type="EMBL" id="JBJUIK010000011">
    <property type="protein sequence ID" value="KAL3512376.1"/>
    <property type="molecule type" value="Genomic_DNA"/>
</dbReference>
<evidence type="ECO:0000313" key="4">
    <source>
        <dbReference type="Proteomes" id="UP001630127"/>
    </source>
</evidence>
<dbReference type="Proteomes" id="UP001630127">
    <property type="component" value="Unassembled WGS sequence"/>
</dbReference>
<dbReference type="Pfam" id="PF22922">
    <property type="entry name" value="GAF_NLP"/>
    <property type="match status" value="1"/>
</dbReference>
<dbReference type="PANTHER" id="PTHR32002:SF62">
    <property type="entry name" value="PROTEIN NLP6-LIKE ISOFORM X1"/>
    <property type="match status" value="1"/>
</dbReference>
<feature type="domain" description="NLP1-9 GAF" evidence="2">
    <location>
        <begin position="1"/>
        <end position="144"/>
    </location>
</feature>
<feature type="region of interest" description="Disordered" evidence="1">
    <location>
        <begin position="243"/>
        <end position="286"/>
    </location>
</feature>
<dbReference type="PANTHER" id="PTHR32002">
    <property type="entry name" value="PROTEIN NLP8"/>
    <property type="match status" value="1"/>
</dbReference>